<dbReference type="FunFam" id="2.30.30.30:FF:000045">
    <property type="entry name" value="50S ribosomal protein L14e"/>
    <property type="match status" value="1"/>
</dbReference>
<evidence type="ECO:0000259" key="4">
    <source>
        <dbReference type="Pfam" id="PF00467"/>
    </source>
</evidence>
<keyword evidence="6" id="KW-1185">Reference proteome</keyword>
<dbReference type="Proteomes" id="UP000067434">
    <property type="component" value="Chromosome"/>
</dbReference>
<dbReference type="PATRIC" id="fig|1550241.5.peg.1418"/>
<gene>
    <name evidence="3" type="primary">rpl14e</name>
    <name evidence="5" type="ORF">MA03_06840</name>
</gene>
<dbReference type="InterPro" id="IPR008991">
    <property type="entry name" value="Translation_prot_SH3-like_sf"/>
</dbReference>
<feature type="domain" description="KOW" evidence="4">
    <location>
        <begin position="7"/>
        <end position="36"/>
    </location>
</feature>
<dbReference type="Gene3D" id="2.30.30.30">
    <property type="match status" value="1"/>
</dbReference>
<dbReference type="KEGG" id="thf:MA03_06840"/>
<dbReference type="SUPFAM" id="SSF50104">
    <property type="entry name" value="Translation proteins SH3-like domain"/>
    <property type="match status" value="1"/>
</dbReference>
<dbReference type="GeneID" id="25401933"/>
<dbReference type="GO" id="GO:0042273">
    <property type="term" value="P:ribosomal large subunit biogenesis"/>
    <property type="evidence" value="ECO:0007669"/>
    <property type="project" value="TreeGrafter"/>
</dbReference>
<dbReference type="PANTHER" id="PTHR11127">
    <property type="entry name" value="60S RIBOSOMAL PROTEIN L14"/>
    <property type="match status" value="1"/>
</dbReference>
<dbReference type="InterPro" id="IPR014722">
    <property type="entry name" value="Rib_uL2_dom2"/>
</dbReference>
<sequence>MPKVFDVGRICVKTAGREAGRKCVVVDIIDENFVVVTGPKNITGVKRRRVNVKHLEPLQNKIIINKGASDEEVLTALEKAGLIEFMREKVQPVIAPVFS</sequence>
<dbReference type="GO" id="GO:0022625">
    <property type="term" value="C:cytosolic large ribosomal subunit"/>
    <property type="evidence" value="ECO:0007669"/>
    <property type="project" value="TreeGrafter"/>
</dbReference>
<dbReference type="RefSeq" id="WP_052884539.1">
    <property type="nucleotide sequence ID" value="NZ_CP009961.1"/>
</dbReference>
<dbReference type="GO" id="GO:0006412">
    <property type="term" value="P:translation"/>
    <property type="evidence" value="ECO:0007669"/>
    <property type="project" value="UniProtKB-UniRule"/>
</dbReference>
<dbReference type="NCBIfam" id="NF003320">
    <property type="entry name" value="PRK04333.1"/>
    <property type="match status" value="1"/>
</dbReference>
<keyword evidence="2 3" id="KW-0687">Ribonucleoprotein</keyword>
<dbReference type="PANTHER" id="PTHR11127:SF2">
    <property type="entry name" value="LARGE RIBOSOMAL SUBUNIT PROTEIN EL14"/>
    <property type="match status" value="1"/>
</dbReference>
<reference evidence="5 6" key="1">
    <citation type="journal article" date="2015" name="Stand. Genomic Sci.">
        <title>Complete genome sequence of and proposal of Thermofilum uzonense sp. nov. a novel hyperthermophilic crenarchaeon and emended description of the genus Thermofilum.</title>
        <authorList>
            <person name="Toshchakov S.V."/>
            <person name="Korzhenkov A.A."/>
            <person name="Samarov N.I."/>
            <person name="Mazunin I.O."/>
            <person name="Mozhey O.I."/>
            <person name="Shmyr I.S."/>
            <person name="Derbikova K.S."/>
            <person name="Taranov E.A."/>
            <person name="Dominova I.N."/>
            <person name="Bonch-Osmolovskaya E.A."/>
            <person name="Patrushev M.V."/>
            <person name="Podosokorskaya O.A."/>
            <person name="Kublanov I.V."/>
        </authorList>
    </citation>
    <scope>NUCLEOTIDE SEQUENCE [LARGE SCALE GENOMIC DNA]</scope>
    <source>
        <strain evidence="5 6">1807-2</strain>
    </source>
</reference>
<evidence type="ECO:0000256" key="1">
    <source>
        <dbReference type="ARBA" id="ARBA00022980"/>
    </source>
</evidence>
<dbReference type="GO" id="GO:0003723">
    <property type="term" value="F:RNA binding"/>
    <property type="evidence" value="ECO:0007669"/>
    <property type="project" value="InterPro"/>
</dbReference>
<evidence type="ECO:0000256" key="2">
    <source>
        <dbReference type="ARBA" id="ARBA00023274"/>
    </source>
</evidence>
<proteinExistence type="inferred from homology"/>
<dbReference type="InterPro" id="IPR005824">
    <property type="entry name" value="KOW"/>
</dbReference>
<dbReference type="InterPro" id="IPR041985">
    <property type="entry name" value="Ribosomal_eL14_KOW"/>
</dbReference>
<evidence type="ECO:0000313" key="6">
    <source>
        <dbReference type="Proteomes" id="UP000067434"/>
    </source>
</evidence>
<dbReference type="OrthoDB" id="63594at2157"/>
<name>A0A0F7FI56_9CREN</name>
<keyword evidence="1 3" id="KW-0689">Ribosomal protein</keyword>
<evidence type="ECO:0000313" key="5">
    <source>
        <dbReference type="EMBL" id="AKG39012.1"/>
    </source>
</evidence>
<accession>A0A0F7FI56</accession>
<protein>
    <recommendedName>
        <fullName evidence="3">Large ribosomal subunit protein eL14</fullName>
    </recommendedName>
</protein>
<dbReference type="GO" id="GO:0003735">
    <property type="term" value="F:structural constituent of ribosome"/>
    <property type="evidence" value="ECO:0007669"/>
    <property type="project" value="InterPro"/>
</dbReference>
<dbReference type="HAMAP" id="MF_00721">
    <property type="entry name" value="Ribosomal_eL14"/>
    <property type="match status" value="1"/>
</dbReference>
<comment type="similarity">
    <text evidence="3">Belongs to the eukaryotic ribosomal protein eL14 family.</text>
</comment>
<dbReference type="AlphaFoldDB" id="A0A0F7FI56"/>
<organism evidence="5 6">
    <name type="scientific">Infirmifilum uzonense</name>
    <dbReference type="NCBI Taxonomy" id="1550241"/>
    <lineage>
        <taxon>Archaea</taxon>
        <taxon>Thermoproteota</taxon>
        <taxon>Thermoprotei</taxon>
        <taxon>Thermofilales</taxon>
        <taxon>Thermofilaceae</taxon>
        <taxon>Infirmifilum</taxon>
    </lineage>
</organism>
<dbReference type="InterPro" id="IPR023651">
    <property type="entry name" value="Ribosomal_eL14_arc"/>
</dbReference>
<evidence type="ECO:0000256" key="3">
    <source>
        <dbReference type="HAMAP-Rule" id="MF_00721"/>
    </source>
</evidence>
<dbReference type="HOGENOM" id="CLU_183474_0_0_2"/>
<dbReference type="CDD" id="cd06088">
    <property type="entry name" value="KOW_RPL14"/>
    <property type="match status" value="1"/>
</dbReference>
<dbReference type="EMBL" id="CP009961">
    <property type="protein sequence ID" value="AKG39012.1"/>
    <property type="molecule type" value="Genomic_DNA"/>
</dbReference>
<dbReference type="Pfam" id="PF00467">
    <property type="entry name" value="KOW"/>
    <property type="match status" value="1"/>
</dbReference>
<dbReference type="InterPro" id="IPR039660">
    <property type="entry name" value="Ribosomal_eL14"/>
</dbReference>
<dbReference type="STRING" id="1550241.MA03_06840"/>